<feature type="transmembrane region" description="Helical" evidence="6">
    <location>
        <begin position="250"/>
        <end position="269"/>
    </location>
</feature>
<proteinExistence type="predicted"/>
<keyword evidence="5 6" id="KW-0472">Membrane</keyword>
<feature type="transmembrane region" description="Helical" evidence="6">
    <location>
        <begin position="493"/>
        <end position="512"/>
    </location>
</feature>
<dbReference type="EMBL" id="JAULSW010000006">
    <property type="protein sequence ID" value="KAK3377587.1"/>
    <property type="molecule type" value="Genomic_DNA"/>
</dbReference>
<keyword evidence="2" id="KW-0813">Transport</keyword>
<evidence type="ECO:0000256" key="1">
    <source>
        <dbReference type="ARBA" id="ARBA00004141"/>
    </source>
</evidence>
<feature type="transmembrane region" description="Helical" evidence="6">
    <location>
        <begin position="20"/>
        <end position="37"/>
    </location>
</feature>
<feature type="transmembrane region" description="Helical" evidence="6">
    <location>
        <begin position="460"/>
        <end position="481"/>
    </location>
</feature>
<dbReference type="InterPro" id="IPR004841">
    <property type="entry name" value="AA-permease/SLC12A_dom"/>
</dbReference>
<evidence type="ECO:0000256" key="2">
    <source>
        <dbReference type="ARBA" id="ARBA00022448"/>
    </source>
</evidence>
<feature type="transmembrane region" description="Helical" evidence="6">
    <location>
        <begin position="305"/>
        <end position="330"/>
    </location>
</feature>
<organism evidence="8 9">
    <name type="scientific">Podospora didyma</name>
    <dbReference type="NCBI Taxonomy" id="330526"/>
    <lineage>
        <taxon>Eukaryota</taxon>
        <taxon>Fungi</taxon>
        <taxon>Dikarya</taxon>
        <taxon>Ascomycota</taxon>
        <taxon>Pezizomycotina</taxon>
        <taxon>Sordariomycetes</taxon>
        <taxon>Sordariomycetidae</taxon>
        <taxon>Sordariales</taxon>
        <taxon>Podosporaceae</taxon>
        <taxon>Podospora</taxon>
    </lineage>
</organism>
<feature type="transmembrane region" description="Helical" evidence="6">
    <location>
        <begin position="44"/>
        <end position="64"/>
    </location>
</feature>
<feature type="transmembrane region" description="Helical" evidence="6">
    <location>
        <begin position="95"/>
        <end position="122"/>
    </location>
</feature>
<feature type="transmembrane region" description="Helical" evidence="6">
    <location>
        <begin position="161"/>
        <end position="180"/>
    </location>
</feature>
<evidence type="ECO:0000256" key="6">
    <source>
        <dbReference type="SAM" id="Phobius"/>
    </source>
</evidence>
<dbReference type="AlphaFoldDB" id="A0AAE0KJX0"/>
<feature type="transmembrane region" description="Helical" evidence="6">
    <location>
        <begin position="392"/>
        <end position="411"/>
    </location>
</feature>
<protein>
    <submittedName>
        <fullName evidence="8">Amino acid permease-domain-containing protein</fullName>
    </submittedName>
</protein>
<sequence>MNRAVQAEDAPAELWQSLNGVQIFFIVISAVIGTGVFSGNGEALYLSGPVGLLLDVIALGVLTLCVGETVSELVQVWAVPNAVYEYVAAFVDRDIAWVVAILYWYSFAAAFASQMIAAAKLFQYWGLAPIWPPLIFFGLVPVALFVINMAGIHVYGWVETFFGLLKAVLLFGVTCVLYDISTKDNYAGPDGPITEWIQHDPNLTSNAAHAVFYGMPAVAYSFIGIETAIVAAFESQSSRSMAFPSRFTHWFIYVTYLMCTLGLALTVRWDDEHLQRPLAELHDPRSNSPTIIAIFKDGRTTLAGFVNGCLIMSVVSAATTSLYVASRTLYGLVYSLSGTNWFSNQLKYIGFIWRTTGVPTRALIITAMLFYWQPWLYQIGTVTVDDVLSTLSTTASMACVVVWGFLCLAFHRFELWTRRCRNALLDTQNGNLRHFIRGTTAYEECPDRKVWNLGMSFQPWLARVGVIGSLMVSVTASASWWKPGKSATVLNVASAYAVHIVAFVLWLILKLYRLATNSRNMEWFVPLEGGANPTRLIETLEHLDFVSASAARRGEGQYNRNARAVHEQELGEMGPRADMLLGHQEQGHRQ</sequence>
<dbReference type="Gene3D" id="1.20.1740.10">
    <property type="entry name" value="Amino acid/polyamine transporter I"/>
    <property type="match status" value="1"/>
</dbReference>
<accession>A0AAE0KJX0</accession>
<evidence type="ECO:0000313" key="9">
    <source>
        <dbReference type="Proteomes" id="UP001285441"/>
    </source>
</evidence>
<evidence type="ECO:0000256" key="3">
    <source>
        <dbReference type="ARBA" id="ARBA00022692"/>
    </source>
</evidence>
<name>A0AAE0KJX0_9PEZI</name>
<dbReference type="PANTHER" id="PTHR43495:SF5">
    <property type="entry name" value="GAMMA-AMINOBUTYRIC ACID PERMEASE"/>
    <property type="match status" value="1"/>
</dbReference>
<evidence type="ECO:0000313" key="8">
    <source>
        <dbReference type="EMBL" id="KAK3377587.1"/>
    </source>
</evidence>
<reference evidence="8" key="2">
    <citation type="submission" date="2023-06" db="EMBL/GenBank/DDBJ databases">
        <authorList>
            <consortium name="Lawrence Berkeley National Laboratory"/>
            <person name="Haridas S."/>
            <person name="Hensen N."/>
            <person name="Bonometti L."/>
            <person name="Westerberg I."/>
            <person name="Brannstrom I.O."/>
            <person name="Guillou S."/>
            <person name="Cros-Aarteil S."/>
            <person name="Calhoun S."/>
            <person name="Kuo A."/>
            <person name="Mondo S."/>
            <person name="Pangilinan J."/>
            <person name="Riley R."/>
            <person name="LaButti K."/>
            <person name="Andreopoulos B."/>
            <person name="Lipzen A."/>
            <person name="Chen C."/>
            <person name="Yanf M."/>
            <person name="Daum C."/>
            <person name="Ng V."/>
            <person name="Clum A."/>
            <person name="Steindorff A."/>
            <person name="Ohm R."/>
            <person name="Martin F."/>
            <person name="Silar P."/>
            <person name="Natvig D."/>
            <person name="Lalanne C."/>
            <person name="Gautier V."/>
            <person name="Ament-velasquez S.L."/>
            <person name="Kruys A."/>
            <person name="Hutchinson M.I."/>
            <person name="Powell A.J."/>
            <person name="Barry K."/>
            <person name="Miller A.N."/>
            <person name="Grigoriev I.V."/>
            <person name="Debuchy R."/>
            <person name="Gladieux P."/>
            <person name="Thoren M.H."/>
            <person name="Johannesson H."/>
        </authorList>
    </citation>
    <scope>NUCLEOTIDE SEQUENCE</scope>
    <source>
        <strain evidence="8">CBS 232.78</strain>
    </source>
</reference>
<keyword evidence="4 6" id="KW-1133">Transmembrane helix</keyword>
<keyword evidence="3 6" id="KW-0812">Transmembrane</keyword>
<comment type="subcellular location">
    <subcellularLocation>
        <location evidence="1">Membrane</location>
        <topology evidence="1">Multi-pass membrane protein</topology>
    </subcellularLocation>
</comment>
<feature type="transmembrane region" description="Helical" evidence="6">
    <location>
        <begin position="351"/>
        <end position="372"/>
    </location>
</feature>
<feature type="domain" description="Amino acid permease/ SLC12A" evidence="7">
    <location>
        <begin position="23"/>
        <end position="413"/>
    </location>
</feature>
<evidence type="ECO:0000256" key="4">
    <source>
        <dbReference type="ARBA" id="ARBA00022989"/>
    </source>
</evidence>
<keyword evidence="9" id="KW-1185">Reference proteome</keyword>
<evidence type="ECO:0000259" key="7">
    <source>
        <dbReference type="Pfam" id="PF00324"/>
    </source>
</evidence>
<dbReference type="GO" id="GO:0055085">
    <property type="term" value="P:transmembrane transport"/>
    <property type="evidence" value="ECO:0007669"/>
    <property type="project" value="InterPro"/>
</dbReference>
<dbReference type="Proteomes" id="UP001285441">
    <property type="component" value="Unassembled WGS sequence"/>
</dbReference>
<dbReference type="GO" id="GO:0016020">
    <property type="term" value="C:membrane"/>
    <property type="evidence" value="ECO:0007669"/>
    <property type="project" value="UniProtKB-SubCell"/>
</dbReference>
<dbReference type="Pfam" id="PF00324">
    <property type="entry name" value="AA_permease"/>
    <property type="match status" value="1"/>
</dbReference>
<evidence type="ECO:0000256" key="5">
    <source>
        <dbReference type="ARBA" id="ARBA00023136"/>
    </source>
</evidence>
<comment type="caution">
    <text evidence="8">The sequence shown here is derived from an EMBL/GenBank/DDBJ whole genome shotgun (WGS) entry which is preliminary data.</text>
</comment>
<feature type="transmembrane region" description="Helical" evidence="6">
    <location>
        <begin position="134"/>
        <end position="155"/>
    </location>
</feature>
<reference evidence="8" key="1">
    <citation type="journal article" date="2023" name="Mol. Phylogenet. Evol.">
        <title>Genome-scale phylogeny and comparative genomics of the fungal order Sordariales.</title>
        <authorList>
            <person name="Hensen N."/>
            <person name="Bonometti L."/>
            <person name="Westerberg I."/>
            <person name="Brannstrom I.O."/>
            <person name="Guillou S."/>
            <person name="Cros-Aarteil S."/>
            <person name="Calhoun S."/>
            <person name="Haridas S."/>
            <person name="Kuo A."/>
            <person name="Mondo S."/>
            <person name="Pangilinan J."/>
            <person name="Riley R."/>
            <person name="LaButti K."/>
            <person name="Andreopoulos B."/>
            <person name="Lipzen A."/>
            <person name="Chen C."/>
            <person name="Yan M."/>
            <person name="Daum C."/>
            <person name="Ng V."/>
            <person name="Clum A."/>
            <person name="Steindorff A."/>
            <person name="Ohm R.A."/>
            <person name="Martin F."/>
            <person name="Silar P."/>
            <person name="Natvig D.O."/>
            <person name="Lalanne C."/>
            <person name="Gautier V."/>
            <person name="Ament-Velasquez S.L."/>
            <person name="Kruys A."/>
            <person name="Hutchinson M.I."/>
            <person name="Powell A.J."/>
            <person name="Barry K."/>
            <person name="Miller A.N."/>
            <person name="Grigoriev I.V."/>
            <person name="Debuchy R."/>
            <person name="Gladieux P."/>
            <person name="Hiltunen Thoren M."/>
            <person name="Johannesson H."/>
        </authorList>
    </citation>
    <scope>NUCLEOTIDE SEQUENCE</scope>
    <source>
        <strain evidence="8">CBS 232.78</strain>
    </source>
</reference>
<gene>
    <name evidence="8" type="ORF">B0H63DRAFT_451459</name>
</gene>
<dbReference type="PANTHER" id="PTHR43495">
    <property type="entry name" value="GABA PERMEASE"/>
    <property type="match status" value="1"/>
</dbReference>